<dbReference type="RefSeq" id="XP_067544870.1">
    <property type="nucleotide sequence ID" value="XM_067689338.1"/>
</dbReference>
<evidence type="ECO:0000313" key="1">
    <source>
        <dbReference type="EMBL" id="OAG31146.1"/>
    </source>
</evidence>
<organism evidence="1 2">
    <name type="scientific">Nematocida displodere</name>
    <dbReference type="NCBI Taxonomy" id="1805483"/>
    <lineage>
        <taxon>Eukaryota</taxon>
        <taxon>Fungi</taxon>
        <taxon>Fungi incertae sedis</taxon>
        <taxon>Microsporidia</taxon>
        <taxon>Nematocida</taxon>
    </lineage>
</organism>
<keyword evidence="2" id="KW-1185">Reference proteome</keyword>
<accession>A0A177EHG3</accession>
<dbReference type="VEuPathDB" id="MicrosporidiaDB:NEDG_01920"/>
<gene>
    <name evidence="1" type="ORF">NEDG_01920</name>
</gene>
<evidence type="ECO:0000313" key="2">
    <source>
        <dbReference type="Proteomes" id="UP000185944"/>
    </source>
</evidence>
<proteinExistence type="predicted"/>
<dbReference type="Proteomes" id="UP000185944">
    <property type="component" value="Unassembled WGS sequence"/>
</dbReference>
<sequence length="289" mass="32074">MANIKTIISIGTNLFSLRSLFFRYMTRAPEVLPRSIHTEASIKLWSAHRGNQLLTSGISPDIQIVKKQPETLLVYLPCLEMSAIPDLIEPGVVLTRVYIFSFVPGQTNLFIKDLCTKLLYALREVEIGILHMEAFGDSGATLPPARPPFTLAITDGLWLHSLSSPFIAWLCSSIDLGGCNKRIGLELVGGDVWSVACLDSLNIENPSGLCLKNLPNLANLECQVILKESCIERLELRNLPESLAVSFGIARAIRKKAWKIIDLDDHIWRKITGSPFCWDIGNPNHDGRA</sequence>
<dbReference type="AlphaFoldDB" id="A0A177EHG3"/>
<reference evidence="1 2" key="1">
    <citation type="submission" date="2016-02" db="EMBL/GenBank/DDBJ databases">
        <title>Discovery of a natural microsporidian pathogen with a broad tissue tropism in Caenorhabditis elegans.</title>
        <authorList>
            <person name="Luallen R.J."/>
            <person name="Reinke A.W."/>
            <person name="Tong L."/>
            <person name="Botts M.R."/>
            <person name="Felix M.-A."/>
            <person name="Troemel E.R."/>
        </authorList>
    </citation>
    <scope>NUCLEOTIDE SEQUENCE [LARGE SCALE GENOMIC DNA]</scope>
    <source>
        <strain evidence="1 2">JUm2807</strain>
    </source>
</reference>
<dbReference type="EMBL" id="LTDL01000022">
    <property type="protein sequence ID" value="OAG31146.1"/>
    <property type="molecule type" value="Genomic_DNA"/>
</dbReference>
<protein>
    <submittedName>
        <fullName evidence="1">Uncharacterized protein</fullName>
    </submittedName>
</protein>
<dbReference type="GeneID" id="93648270"/>
<comment type="caution">
    <text evidence="1">The sequence shown here is derived from an EMBL/GenBank/DDBJ whole genome shotgun (WGS) entry which is preliminary data.</text>
</comment>
<name>A0A177EHG3_9MICR</name>